<sequence>MLQYLKSIDAQLFMAINSAHCPYIDNFMWTVSTKYSCVLIALALLYVLYLKGWKQMLVALGAVALVVLLADQVSSSIIKPMVERLRPSHDPALAGMVHAVNGYVGGQFGFVSSHAANNFGVALLVSLFLRNRWATISLMLWALLVSYSRIYLGVHFPGDILGGIVVGLGAGWLVYALWRWLQGKYDYGGPRRLFNACDAQVVAGSVLCNVLIIAIIAAFG</sequence>
<dbReference type="SMART" id="SM00014">
    <property type="entry name" value="acidPPc"/>
    <property type="match status" value="1"/>
</dbReference>
<dbReference type="EMBL" id="VULT01000013">
    <property type="protein sequence ID" value="MSS17907.1"/>
    <property type="molecule type" value="Genomic_DNA"/>
</dbReference>
<dbReference type="RefSeq" id="WP_154328878.1">
    <property type="nucleotide sequence ID" value="NZ_CP045696.1"/>
</dbReference>
<feature type="transmembrane region" description="Helical" evidence="1">
    <location>
        <begin position="57"/>
        <end position="78"/>
    </location>
</feature>
<feature type="transmembrane region" description="Helical" evidence="1">
    <location>
        <begin position="32"/>
        <end position="50"/>
    </location>
</feature>
<feature type="transmembrane region" description="Helical" evidence="1">
    <location>
        <begin position="199"/>
        <end position="219"/>
    </location>
</feature>
<feature type="transmembrane region" description="Helical" evidence="1">
    <location>
        <begin position="160"/>
        <end position="178"/>
    </location>
</feature>
<evidence type="ECO:0000256" key="1">
    <source>
        <dbReference type="SAM" id="Phobius"/>
    </source>
</evidence>
<feature type="transmembrane region" description="Helical" evidence="1">
    <location>
        <begin position="136"/>
        <end position="154"/>
    </location>
</feature>
<accession>A0A6L5XDV2</accession>
<reference evidence="3 4" key="1">
    <citation type="submission" date="2019-08" db="EMBL/GenBank/DDBJ databases">
        <title>In-depth cultivation of the pig gut microbiome towards novel bacterial diversity and tailored functional studies.</title>
        <authorList>
            <person name="Wylensek D."/>
            <person name="Hitch T.C.A."/>
            <person name="Clavel T."/>
        </authorList>
    </citation>
    <scope>NUCLEOTIDE SEQUENCE [LARGE SCALE GENOMIC DNA]</scope>
    <source>
        <strain evidence="3 4">Oil-RF-744-WCA-WT-10</strain>
    </source>
</reference>
<gene>
    <name evidence="3" type="ORF">FYJ29_09090</name>
</gene>
<evidence type="ECO:0000313" key="3">
    <source>
        <dbReference type="EMBL" id="MSS17907.1"/>
    </source>
</evidence>
<dbReference type="Gene3D" id="1.20.144.10">
    <property type="entry name" value="Phosphatidic acid phosphatase type 2/haloperoxidase"/>
    <property type="match status" value="2"/>
</dbReference>
<dbReference type="SUPFAM" id="SSF48317">
    <property type="entry name" value="Acid phosphatase/Vanadium-dependent haloperoxidase"/>
    <property type="match status" value="1"/>
</dbReference>
<protein>
    <submittedName>
        <fullName evidence="3">Phosphatase PAP2 family protein</fullName>
    </submittedName>
</protein>
<organism evidence="3 4">
    <name type="scientific">Sodaliphilus pleomorphus</name>
    <dbReference type="NCBI Taxonomy" id="2606626"/>
    <lineage>
        <taxon>Bacteria</taxon>
        <taxon>Pseudomonadati</taxon>
        <taxon>Bacteroidota</taxon>
        <taxon>Bacteroidia</taxon>
        <taxon>Bacteroidales</taxon>
        <taxon>Muribaculaceae</taxon>
        <taxon>Sodaliphilus</taxon>
    </lineage>
</organism>
<feature type="domain" description="Phosphatidic acid phosphatase type 2/haloperoxidase" evidence="2">
    <location>
        <begin position="59"/>
        <end position="175"/>
    </location>
</feature>
<keyword evidence="1" id="KW-1133">Transmembrane helix</keyword>
<name>A0A6L5XDV2_9BACT</name>
<dbReference type="InterPro" id="IPR000326">
    <property type="entry name" value="PAP2/HPO"/>
</dbReference>
<evidence type="ECO:0000313" key="4">
    <source>
        <dbReference type="Proteomes" id="UP000483362"/>
    </source>
</evidence>
<keyword evidence="1" id="KW-0472">Membrane</keyword>
<dbReference type="AlphaFoldDB" id="A0A6L5XDV2"/>
<proteinExistence type="predicted"/>
<dbReference type="Proteomes" id="UP000483362">
    <property type="component" value="Unassembled WGS sequence"/>
</dbReference>
<feature type="transmembrane region" description="Helical" evidence="1">
    <location>
        <begin position="108"/>
        <end position="129"/>
    </location>
</feature>
<keyword evidence="1" id="KW-0812">Transmembrane</keyword>
<dbReference type="Pfam" id="PF01569">
    <property type="entry name" value="PAP2"/>
    <property type="match status" value="1"/>
</dbReference>
<evidence type="ECO:0000259" key="2">
    <source>
        <dbReference type="SMART" id="SM00014"/>
    </source>
</evidence>
<comment type="caution">
    <text evidence="3">The sequence shown here is derived from an EMBL/GenBank/DDBJ whole genome shotgun (WGS) entry which is preliminary data.</text>
</comment>
<dbReference type="PANTHER" id="PTHR14969">
    <property type="entry name" value="SPHINGOSINE-1-PHOSPHATE PHOSPHOHYDROLASE"/>
    <property type="match status" value="1"/>
</dbReference>
<dbReference type="InterPro" id="IPR036938">
    <property type="entry name" value="PAP2/HPO_sf"/>
</dbReference>
<dbReference type="CDD" id="cd03395">
    <property type="entry name" value="PAP2_like_4"/>
    <property type="match status" value="1"/>
</dbReference>
<keyword evidence="4" id="KW-1185">Reference proteome</keyword>
<dbReference type="PANTHER" id="PTHR14969:SF13">
    <property type="entry name" value="AT30094P"/>
    <property type="match status" value="1"/>
</dbReference>